<reference evidence="4" key="1">
    <citation type="submission" date="2017-05" db="EMBL/GenBank/DDBJ databases">
        <title>Improved OligoMM genomes.</title>
        <authorList>
            <person name="Garzetti D."/>
        </authorList>
    </citation>
    <scope>NUCLEOTIDE SEQUENCE [LARGE SCALE GENOMIC DNA]</scope>
    <source>
        <strain evidence="4">YL45</strain>
    </source>
</reference>
<evidence type="ECO:0008006" key="5">
    <source>
        <dbReference type="Google" id="ProtNLM"/>
    </source>
</evidence>
<dbReference type="NCBIfam" id="TIGR02385">
    <property type="entry name" value="RelE_StbE"/>
    <property type="match status" value="1"/>
</dbReference>
<sequence>MKEFVASSRLKKDIKLAKKRHKDLTLFKEIVRLLMSEQPLPASVKDHLLIGNWAGYRELHLEPDFLFIYENRPEQIYGIRLGSHSDLF</sequence>
<dbReference type="PANTHER" id="PTHR40588:SF1">
    <property type="entry name" value="MRNA INTERFERASE TOXIN YAFQ"/>
    <property type="match status" value="1"/>
</dbReference>
<dbReference type="InterPro" id="IPR035093">
    <property type="entry name" value="RelE/ParE_toxin_dom_sf"/>
</dbReference>
<dbReference type="PIRSF" id="PIRSF006156">
    <property type="entry name" value="YafQ"/>
    <property type="match status" value="1"/>
</dbReference>
<dbReference type="RefSeq" id="WP_066593184.1">
    <property type="nucleotide sequence ID" value="NZ_CAJTBZ010000004.1"/>
</dbReference>
<evidence type="ECO:0000313" key="3">
    <source>
        <dbReference type="EMBL" id="OXE49728.1"/>
    </source>
</evidence>
<dbReference type="GO" id="GO:0004521">
    <property type="term" value="F:RNA endonuclease activity"/>
    <property type="evidence" value="ECO:0007669"/>
    <property type="project" value="TreeGrafter"/>
</dbReference>
<name>A0A227KP17_9BURK</name>
<dbReference type="GeneID" id="97014022"/>
<dbReference type="Gene3D" id="3.30.2310.20">
    <property type="entry name" value="RelE-like"/>
    <property type="match status" value="1"/>
</dbReference>
<dbReference type="EMBL" id="NHMP01000003">
    <property type="protein sequence ID" value="OXE49728.1"/>
    <property type="molecule type" value="Genomic_DNA"/>
</dbReference>
<dbReference type="SUPFAM" id="SSF143011">
    <property type="entry name" value="RelE-like"/>
    <property type="match status" value="1"/>
</dbReference>
<gene>
    <name evidence="3" type="ORF">ADH67_06270</name>
</gene>
<dbReference type="AlphaFoldDB" id="A0A227KP17"/>
<dbReference type="GO" id="GO:0006415">
    <property type="term" value="P:translational termination"/>
    <property type="evidence" value="ECO:0007669"/>
    <property type="project" value="TreeGrafter"/>
</dbReference>
<evidence type="ECO:0000256" key="2">
    <source>
        <dbReference type="PIRSR" id="PIRSR006156-1"/>
    </source>
</evidence>
<proteinExistence type="predicted"/>
<dbReference type="GO" id="GO:0006402">
    <property type="term" value="P:mRNA catabolic process"/>
    <property type="evidence" value="ECO:0007669"/>
    <property type="project" value="TreeGrafter"/>
</dbReference>
<evidence type="ECO:0000313" key="4">
    <source>
        <dbReference type="Proteomes" id="UP000214610"/>
    </source>
</evidence>
<keyword evidence="1" id="KW-1277">Toxin-antitoxin system</keyword>
<organism evidence="3 4">
    <name type="scientific">Turicimonas muris</name>
    <dbReference type="NCBI Taxonomy" id="1796652"/>
    <lineage>
        <taxon>Bacteria</taxon>
        <taxon>Pseudomonadati</taxon>
        <taxon>Pseudomonadota</taxon>
        <taxon>Betaproteobacteria</taxon>
        <taxon>Burkholderiales</taxon>
        <taxon>Sutterellaceae</taxon>
        <taxon>Turicimonas</taxon>
    </lineage>
</organism>
<feature type="active site" description="Proton donor" evidence="2">
    <location>
        <position position="84"/>
    </location>
</feature>
<accession>A0A227KP17</accession>
<comment type="caution">
    <text evidence="3">The sequence shown here is derived from an EMBL/GenBank/DDBJ whole genome shotgun (WGS) entry which is preliminary data.</text>
</comment>
<dbReference type="InterPro" id="IPR007712">
    <property type="entry name" value="RelE/ParE_toxin"/>
</dbReference>
<evidence type="ECO:0000256" key="1">
    <source>
        <dbReference type="ARBA" id="ARBA00022649"/>
    </source>
</evidence>
<dbReference type="InterPro" id="IPR004386">
    <property type="entry name" value="Toxin_YafQ-like"/>
</dbReference>
<protein>
    <recommendedName>
        <fullName evidence="5">Type II toxin-antitoxin system mRNA interferase toxin, RelE/StbE family</fullName>
    </recommendedName>
</protein>
<dbReference type="Proteomes" id="UP000214610">
    <property type="component" value="Unassembled WGS sequence"/>
</dbReference>
<dbReference type="Pfam" id="PF15738">
    <property type="entry name" value="YafQ_toxin"/>
    <property type="match status" value="1"/>
</dbReference>
<keyword evidence="4" id="KW-1185">Reference proteome</keyword>
<dbReference type="PANTHER" id="PTHR40588">
    <property type="entry name" value="MRNA INTERFERASE TOXIN YAFQ"/>
    <property type="match status" value="1"/>
</dbReference>